<dbReference type="AlphaFoldDB" id="X1QTI3"/>
<protein>
    <submittedName>
        <fullName evidence="1">Uncharacterized protein</fullName>
    </submittedName>
</protein>
<accession>X1QTI3</accession>
<sequence length="239" mass="26998">MNKRHPINHCREIDTTGGTGIYRIPASGDEFINIIDLGKLGTGYGEPIWQDILYFSENNIFVRSPTADNLLRYDSGVSYSGPGSPGYLPSHVNSFSTYWFGDCRWGDDSSPAAFKPPAFKYLDDKDFLGWDRADSMPYYASPEKPDIFSHIIPYLQDQGIQKVSMPTGFDRLEKTQNNNLRVYMKYGSYSSLITIKISTELADTIVWQPQVGCFKITSFPDFGDVTDRRMGSITIKCTE</sequence>
<dbReference type="EMBL" id="BARV01024534">
    <property type="protein sequence ID" value="GAI46579.1"/>
    <property type="molecule type" value="Genomic_DNA"/>
</dbReference>
<reference evidence="1" key="1">
    <citation type="journal article" date="2014" name="Front. Microbiol.">
        <title>High frequency of phylogenetically diverse reductive dehalogenase-homologous genes in deep subseafloor sedimentary metagenomes.</title>
        <authorList>
            <person name="Kawai M."/>
            <person name="Futagami T."/>
            <person name="Toyoda A."/>
            <person name="Takaki Y."/>
            <person name="Nishi S."/>
            <person name="Hori S."/>
            <person name="Arai W."/>
            <person name="Tsubouchi T."/>
            <person name="Morono Y."/>
            <person name="Uchiyama I."/>
            <person name="Ito T."/>
            <person name="Fujiyama A."/>
            <person name="Inagaki F."/>
            <person name="Takami H."/>
        </authorList>
    </citation>
    <scope>NUCLEOTIDE SEQUENCE</scope>
    <source>
        <strain evidence="1">Expedition CK06-06</strain>
    </source>
</reference>
<proteinExistence type="predicted"/>
<evidence type="ECO:0000313" key="1">
    <source>
        <dbReference type="EMBL" id="GAI46579.1"/>
    </source>
</evidence>
<gene>
    <name evidence="1" type="ORF">S06H3_40032</name>
</gene>
<comment type="caution">
    <text evidence="1">The sequence shown here is derived from an EMBL/GenBank/DDBJ whole genome shotgun (WGS) entry which is preliminary data.</text>
</comment>
<name>X1QTI3_9ZZZZ</name>
<organism evidence="1">
    <name type="scientific">marine sediment metagenome</name>
    <dbReference type="NCBI Taxonomy" id="412755"/>
    <lineage>
        <taxon>unclassified sequences</taxon>
        <taxon>metagenomes</taxon>
        <taxon>ecological metagenomes</taxon>
    </lineage>
</organism>
<feature type="non-terminal residue" evidence="1">
    <location>
        <position position="239"/>
    </location>
</feature>